<evidence type="ECO:0000313" key="3">
    <source>
        <dbReference type="Proteomes" id="UP000244773"/>
    </source>
</evidence>
<evidence type="ECO:0000256" key="1">
    <source>
        <dbReference type="SAM" id="Coils"/>
    </source>
</evidence>
<sequence>MDTHNDLLISTFEKIIERLNAVEQKIEGVEQRVEDQLVSFRTSLKGHEKIETTLRSESKLTMTAVKKHIDDTKAIINNFKDFPKLSSGCLSINMIPYLTIEGNIIDFFESGQIMKLQTFVQSDIQFIEVNLRILSESTNKYIVEITSNLYFAMIDRLNTILQKQGFVLNSDQQHGTCIVDKITDYVIDGSKITKLVITGLKFNDKNEIDILISV</sequence>
<gene>
    <name evidence="2" type="ORF">TetV_185</name>
</gene>
<protein>
    <submittedName>
        <fullName evidence="2">Uncharacterized protein</fullName>
    </submittedName>
</protein>
<keyword evidence="3" id="KW-1185">Reference proteome</keyword>
<keyword evidence="1" id="KW-0175">Coiled coil</keyword>
<evidence type="ECO:0000313" key="2">
    <source>
        <dbReference type="EMBL" id="AUF82277.1"/>
    </source>
</evidence>
<reference evidence="2" key="1">
    <citation type="journal article" date="2018" name="Virology">
        <title>A giant virus infecting green algae encodes key fermentation genes.</title>
        <authorList>
            <person name="Schvarcz C.R."/>
            <person name="Steward G.F."/>
        </authorList>
    </citation>
    <scope>NUCLEOTIDE SEQUENCE [LARGE SCALE GENOMIC DNA]</scope>
</reference>
<dbReference type="Proteomes" id="UP000244773">
    <property type="component" value="Segment"/>
</dbReference>
<name>A0A2P0VMZ1_9VIRU</name>
<accession>A0A2P0VMZ1</accession>
<proteinExistence type="predicted"/>
<feature type="coiled-coil region" evidence="1">
    <location>
        <begin position="12"/>
        <end position="39"/>
    </location>
</feature>
<organism evidence="2">
    <name type="scientific">Tetraselmis virus 1</name>
    <dbReference type="NCBI Taxonomy" id="2060617"/>
    <lineage>
        <taxon>Viruses</taxon>
        <taxon>Varidnaviria</taxon>
        <taxon>Bamfordvirae</taxon>
        <taxon>Nucleocytoviricota</taxon>
        <taxon>Megaviricetes</taxon>
        <taxon>Imitervirales</taxon>
        <taxon>Allomimiviridae</taxon>
        <taxon>Oceanusvirus</taxon>
        <taxon>Oceanusvirus kaneohense</taxon>
    </lineage>
</organism>
<dbReference type="EMBL" id="KY322437">
    <property type="protein sequence ID" value="AUF82277.1"/>
    <property type="molecule type" value="Genomic_DNA"/>
</dbReference>